<protein>
    <recommendedName>
        <fullName evidence="6">Branched-chain-amino-acid aminotransferase</fullName>
        <ecNumber evidence="6">2.6.1.42</ecNumber>
    </recommendedName>
</protein>
<gene>
    <name evidence="8" type="ORF">R54876_GBNLAHCA_00487</name>
</gene>
<keyword evidence="6 8" id="KW-0808">Transferase</keyword>
<reference evidence="8 9" key="1">
    <citation type="submission" date="2024-01" db="EMBL/GenBank/DDBJ databases">
        <authorList>
            <person name="Botero Cardona J."/>
        </authorList>
    </citation>
    <scope>NUCLEOTIDE SEQUENCE [LARGE SCALE GENOMIC DNA]</scope>
    <source>
        <strain evidence="8 9">LMG 33000</strain>
    </source>
</reference>
<keyword evidence="6 8" id="KW-0032">Aminotransferase</keyword>
<keyword evidence="6" id="KW-0100">Branched-chain amino acid biosynthesis</keyword>
<dbReference type="Pfam" id="PF01063">
    <property type="entry name" value="Aminotran_4"/>
    <property type="match status" value="1"/>
</dbReference>
<dbReference type="GO" id="GO:0016829">
    <property type="term" value="F:lyase activity"/>
    <property type="evidence" value="ECO:0007669"/>
    <property type="project" value="UniProtKB-KW"/>
</dbReference>
<keyword evidence="3 5" id="KW-0663">Pyridoxal phosphate</keyword>
<evidence type="ECO:0000256" key="5">
    <source>
        <dbReference type="RuleBase" id="RU004516"/>
    </source>
</evidence>
<dbReference type="InterPro" id="IPR001544">
    <property type="entry name" value="Aminotrans_IV"/>
</dbReference>
<comment type="pathway">
    <text evidence="7">Amino-acid biosynthesis; L-isoleucine biosynthesis; L-isoleucine from 2-oxobutanoate: step 4/4.</text>
</comment>
<comment type="catalytic activity">
    <reaction evidence="6">
        <text>L-valine + 2-oxoglutarate = 3-methyl-2-oxobutanoate + L-glutamate</text>
        <dbReference type="Rhea" id="RHEA:24813"/>
        <dbReference type="ChEBI" id="CHEBI:11851"/>
        <dbReference type="ChEBI" id="CHEBI:16810"/>
        <dbReference type="ChEBI" id="CHEBI:29985"/>
        <dbReference type="ChEBI" id="CHEBI:57762"/>
        <dbReference type="EC" id="2.6.1.42"/>
    </reaction>
</comment>
<comment type="pathway">
    <text evidence="7">Amino-acid biosynthesis; L-valine biosynthesis; L-valine from pyruvate: step 4/4.</text>
</comment>
<keyword evidence="9" id="KW-1185">Reference proteome</keyword>
<comment type="catalytic activity">
    <reaction evidence="6">
        <text>L-leucine + 2-oxoglutarate = 4-methyl-2-oxopentanoate + L-glutamate</text>
        <dbReference type="Rhea" id="RHEA:18321"/>
        <dbReference type="ChEBI" id="CHEBI:16810"/>
        <dbReference type="ChEBI" id="CHEBI:17865"/>
        <dbReference type="ChEBI" id="CHEBI:29985"/>
        <dbReference type="ChEBI" id="CHEBI:57427"/>
        <dbReference type="EC" id="2.6.1.42"/>
    </reaction>
</comment>
<dbReference type="PANTHER" id="PTHR42825">
    <property type="entry name" value="AMINO ACID AMINOTRANSFERASE"/>
    <property type="match status" value="1"/>
</dbReference>
<evidence type="ECO:0000256" key="3">
    <source>
        <dbReference type="ARBA" id="ARBA00022898"/>
    </source>
</evidence>
<dbReference type="Gene3D" id="3.20.10.10">
    <property type="entry name" value="D-amino Acid Aminotransferase, subunit A, domain 2"/>
    <property type="match status" value="1"/>
</dbReference>
<keyword evidence="6" id="KW-0028">Amino-acid biosynthesis</keyword>
<accession>A0ABM9N439</accession>
<proteinExistence type="inferred from homology"/>
<keyword evidence="8" id="KW-0456">Lyase</keyword>
<dbReference type="GO" id="GO:0004084">
    <property type="term" value="F:branched-chain-amino-acid transaminase activity"/>
    <property type="evidence" value="ECO:0007669"/>
    <property type="project" value="UniProtKB-EC"/>
</dbReference>
<comment type="similarity">
    <text evidence="2 4">Belongs to the class-IV pyridoxal-phosphate-dependent aminotransferase family.</text>
</comment>
<comment type="pathway">
    <text evidence="7">Amino-acid biosynthesis; L-leucine biosynthesis; L-leucine from 3-methyl-2-oxobutanoate: step 4/4.</text>
</comment>
<comment type="catalytic activity">
    <reaction evidence="6">
        <text>L-isoleucine + 2-oxoglutarate = (S)-3-methyl-2-oxopentanoate + L-glutamate</text>
        <dbReference type="Rhea" id="RHEA:24801"/>
        <dbReference type="ChEBI" id="CHEBI:16810"/>
        <dbReference type="ChEBI" id="CHEBI:29985"/>
        <dbReference type="ChEBI" id="CHEBI:35146"/>
        <dbReference type="ChEBI" id="CHEBI:58045"/>
        <dbReference type="EC" id="2.6.1.42"/>
    </reaction>
</comment>
<name>A0ABM9N439_9LACO</name>
<dbReference type="EC" id="2.6.1.42" evidence="6"/>
<sequence>MTPVGALYKGGLAPHNYVVDDDHDRVAADGTGNIKATANYASTLATAKKVREAGFDDVLYLDPATHTKVDEFSSANFFAVEKGSNKFVTPKSDTVLPSVTKKSLLWLAKNRLGLEVEEGDVKVDELDKYAEAGAMGNAAVVSPAGSVTYKGKKHVFYFESEVGPVSRRLYDELSGIQFGDVEAPEGWVVDVDEE</sequence>
<dbReference type="InterPro" id="IPR018300">
    <property type="entry name" value="Aminotrans_IV_CS"/>
</dbReference>
<evidence type="ECO:0000256" key="6">
    <source>
        <dbReference type="RuleBase" id="RU004517"/>
    </source>
</evidence>
<dbReference type="PROSITE" id="PS00770">
    <property type="entry name" value="AA_TRANSFER_CLASS_4"/>
    <property type="match status" value="1"/>
</dbReference>
<dbReference type="InterPro" id="IPR005786">
    <property type="entry name" value="B_amino_transII"/>
</dbReference>
<organism evidence="8 9">
    <name type="scientific">Eupransor demetentiae</name>
    <dbReference type="NCBI Taxonomy" id="3109584"/>
    <lineage>
        <taxon>Bacteria</taxon>
        <taxon>Bacillati</taxon>
        <taxon>Bacillota</taxon>
        <taxon>Bacilli</taxon>
        <taxon>Lactobacillales</taxon>
        <taxon>Lactobacillaceae</taxon>
        <taxon>Eupransor</taxon>
    </lineage>
</organism>
<evidence type="ECO:0000313" key="9">
    <source>
        <dbReference type="Proteomes" id="UP001314241"/>
    </source>
</evidence>
<evidence type="ECO:0000256" key="1">
    <source>
        <dbReference type="ARBA" id="ARBA00001933"/>
    </source>
</evidence>
<dbReference type="Proteomes" id="UP001314241">
    <property type="component" value="Unassembled WGS sequence"/>
</dbReference>
<evidence type="ECO:0000256" key="2">
    <source>
        <dbReference type="ARBA" id="ARBA00009320"/>
    </source>
</evidence>
<comment type="caution">
    <text evidence="8">The sequence shown here is derived from an EMBL/GenBank/DDBJ whole genome shotgun (WGS) entry which is preliminary data.</text>
</comment>
<dbReference type="SUPFAM" id="SSF56752">
    <property type="entry name" value="D-aminoacid aminotransferase-like PLP-dependent enzymes"/>
    <property type="match status" value="1"/>
</dbReference>
<comment type="cofactor">
    <cofactor evidence="1 5">
        <name>pyridoxal 5'-phosphate</name>
        <dbReference type="ChEBI" id="CHEBI:597326"/>
    </cofactor>
</comment>
<dbReference type="InterPro" id="IPR043132">
    <property type="entry name" value="BCAT-like_C"/>
</dbReference>
<evidence type="ECO:0000256" key="4">
    <source>
        <dbReference type="RuleBase" id="RU004106"/>
    </source>
</evidence>
<dbReference type="EMBL" id="CAWVOH010000001">
    <property type="protein sequence ID" value="CAK8053928.1"/>
    <property type="molecule type" value="Genomic_DNA"/>
</dbReference>
<dbReference type="InterPro" id="IPR036038">
    <property type="entry name" value="Aminotransferase-like"/>
</dbReference>
<evidence type="ECO:0000313" key="8">
    <source>
        <dbReference type="EMBL" id="CAK8053928.1"/>
    </source>
</evidence>
<evidence type="ECO:0000256" key="7">
    <source>
        <dbReference type="RuleBase" id="RU004519"/>
    </source>
</evidence>
<dbReference type="PANTHER" id="PTHR42825:SF2">
    <property type="entry name" value="BRANCHED-CHAIN-AMINO-ACID AMINOTRANSFERASE 3, CHLOROPLASTIC-RELATED"/>
    <property type="match status" value="1"/>
</dbReference>